<dbReference type="NCBIfam" id="TIGR01394">
    <property type="entry name" value="TypA_BipA"/>
    <property type="match status" value="1"/>
</dbReference>
<dbReference type="GO" id="GO:0005829">
    <property type="term" value="C:cytosol"/>
    <property type="evidence" value="ECO:0007669"/>
    <property type="project" value="TreeGrafter"/>
</dbReference>
<comment type="subcellular location">
    <subcellularLocation>
        <location evidence="3">Cytoplasm</location>
    </subcellularLocation>
    <text evidence="3">Binds to ribosomes.</text>
</comment>
<dbReference type="InterPro" id="IPR047043">
    <property type="entry name" value="BipA_III"/>
</dbReference>
<evidence type="ECO:0000256" key="1">
    <source>
        <dbReference type="ARBA" id="ARBA00022741"/>
    </source>
</evidence>
<protein>
    <recommendedName>
        <fullName evidence="3">Large ribosomal subunit assembly factor BipA</fullName>
        <ecNumber evidence="3">3.6.5.-</ecNumber>
    </recommendedName>
    <alternativeName>
        <fullName evidence="3">GTP-binding protein BipA</fullName>
    </alternativeName>
</protein>
<dbReference type="Proteomes" id="UP000053528">
    <property type="component" value="Unassembled WGS sequence"/>
</dbReference>
<dbReference type="InterPro" id="IPR009000">
    <property type="entry name" value="Transl_B-barrel_sf"/>
</dbReference>
<keyword evidence="3" id="KW-0820">tRNA-binding</keyword>
<dbReference type="CDD" id="cd16263">
    <property type="entry name" value="BipA_III"/>
    <property type="match status" value="1"/>
</dbReference>
<dbReference type="CDD" id="cd01891">
    <property type="entry name" value="TypA_BipA"/>
    <property type="match status" value="1"/>
</dbReference>
<dbReference type="Pfam" id="PF00679">
    <property type="entry name" value="EFG_C"/>
    <property type="match status" value="1"/>
</dbReference>
<dbReference type="FunFam" id="3.30.70.870:FF:000003">
    <property type="entry name" value="GTP-binding protein TypA"/>
    <property type="match status" value="1"/>
</dbReference>
<dbReference type="InterPro" id="IPR042116">
    <property type="entry name" value="TypA/BipA_C"/>
</dbReference>
<dbReference type="SUPFAM" id="SSF54980">
    <property type="entry name" value="EF-G C-terminal domain-like"/>
    <property type="match status" value="2"/>
</dbReference>
<comment type="caution">
    <text evidence="5">The sequence shown here is derived from an EMBL/GenBank/DDBJ whole genome shotgun (WGS) entry which is preliminary data.</text>
</comment>
<dbReference type="CDD" id="cd03710">
    <property type="entry name" value="BipA_TypA_C"/>
    <property type="match status" value="1"/>
</dbReference>
<gene>
    <name evidence="3" type="primary">bipA</name>
    <name evidence="5" type="ORF">HMPREF2128_04385</name>
</gene>
<dbReference type="GO" id="GO:0000027">
    <property type="term" value="P:ribosomal large subunit assembly"/>
    <property type="evidence" value="ECO:0007669"/>
    <property type="project" value="UniProtKB-UniRule"/>
</dbReference>
<accession>A0A095YE02</accession>
<dbReference type="InterPro" id="IPR047041">
    <property type="entry name" value="BipA_GTP-bd_dom"/>
</dbReference>
<feature type="binding site" evidence="3">
    <location>
        <begin position="19"/>
        <end position="24"/>
    </location>
    <ligand>
        <name>GTP</name>
        <dbReference type="ChEBI" id="CHEBI:37565"/>
    </ligand>
</feature>
<dbReference type="GO" id="GO:0005525">
    <property type="term" value="F:GTP binding"/>
    <property type="evidence" value="ECO:0007669"/>
    <property type="project" value="UniProtKB-UniRule"/>
</dbReference>
<dbReference type="SUPFAM" id="SSF52540">
    <property type="entry name" value="P-loop containing nucleoside triphosphate hydrolases"/>
    <property type="match status" value="1"/>
</dbReference>
<dbReference type="GO" id="GO:0000049">
    <property type="term" value="F:tRNA binding"/>
    <property type="evidence" value="ECO:0007669"/>
    <property type="project" value="UniProtKB-KW"/>
</dbReference>
<keyword evidence="3" id="KW-0963">Cytoplasm</keyword>
<feature type="domain" description="Tr-type G" evidence="4">
    <location>
        <begin position="7"/>
        <end position="224"/>
    </location>
</feature>
<comment type="catalytic activity">
    <reaction evidence="3">
        <text>GTP + H2O = GDP + phosphate + H(+)</text>
        <dbReference type="Rhea" id="RHEA:19669"/>
        <dbReference type="ChEBI" id="CHEBI:15377"/>
        <dbReference type="ChEBI" id="CHEBI:15378"/>
        <dbReference type="ChEBI" id="CHEBI:37565"/>
        <dbReference type="ChEBI" id="CHEBI:43474"/>
        <dbReference type="ChEBI" id="CHEBI:58189"/>
    </reaction>
</comment>
<dbReference type="PANTHER" id="PTHR42908">
    <property type="entry name" value="TRANSLATION ELONGATION FACTOR-RELATED"/>
    <property type="match status" value="1"/>
</dbReference>
<evidence type="ECO:0000256" key="2">
    <source>
        <dbReference type="ARBA" id="ARBA00023134"/>
    </source>
</evidence>
<dbReference type="Pfam" id="PF21018">
    <property type="entry name" value="BipA_C"/>
    <property type="match status" value="1"/>
</dbReference>
<evidence type="ECO:0000313" key="5">
    <source>
        <dbReference type="EMBL" id="KGF20670.1"/>
    </source>
</evidence>
<dbReference type="GO" id="GO:0019843">
    <property type="term" value="F:rRNA binding"/>
    <property type="evidence" value="ECO:0007669"/>
    <property type="project" value="UniProtKB-KW"/>
</dbReference>
<dbReference type="Gene3D" id="3.40.50.300">
    <property type="entry name" value="P-loop containing nucleotide triphosphate hydrolases"/>
    <property type="match status" value="1"/>
</dbReference>
<comment type="function">
    <text evidence="3">A 50S ribosomal subunit assembly protein with GTPase activity, required for 50S subunit assembly at low temperatures, may also play a role in translation. Binds GTP and analogs. Binds the 70S ribosome between the 30S and 50S subunits, in a similar position as ribosome-bound EF-G; it contacts a number of ribosomal proteins, both rRNAs and the A-site tRNA.</text>
</comment>
<keyword evidence="3" id="KW-0378">Hydrolase</keyword>
<dbReference type="Gene3D" id="3.30.70.870">
    <property type="entry name" value="Elongation Factor G (Translational Gtpase), domain 3"/>
    <property type="match status" value="1"/>
</dbReference>
<dbReference type="InterPro" id="IPR006298">
    <property type="entry name" value="BipA"/>
</dbReference>
<proteinExistence type="inferred from homology"/>
<dbReference type="EMBL" id="JRNH01000012">
    <property type="protein sequence ID" value="KGF20670.1"/>
    <property type="molecule type" value="Genomic_DNA"/>
</dbReference>
<dbReference type="HAMAP" id="MF_00849">
    <property type="entry name" value="BipA"/>
    <property type="match status" value="1"/>
</dbReference>
<dbReference type="Gene3D" id="2.40.50.250">
    <property type="entry name" value="bipa protein"/>
    <property type="match status" value="1"/>
</dbReference>
<dbReference type="AlphaFoldDB" id="A0A095YE02"/>
<dbReference type="Pfam" id="PF00009">
    <property type="entry name" value="GTP_EFTU"/>
    <property type="match status" value="1"/>
</dbReference>
<evidence type="ECO:0000256" key="3">
    <source>
        <dbReference type="HAMAP-Rule" id="MF_00849"/>
    </source>
</evidence>
<keyword evidence="3" id="KW-0694">RNA-binding</keyword>
<comment type="subunit">
    <text evidence="3">Monomer.</text>
</comment>
<dbReference type="InterPro" id="IPR047042">
    <property type="entry name" value="BipA_II"/>
</dbReference>
<dbReference type="CDD" id="cd03691">
    <property type="entry name" value="BipA_TypA_II"/>
    <property type="match status" value="1"/>
</dbReference>
<dbReference type="SMART" id="SM00838">
    <property type="entry name" value="EFG_C"/>
    <property type="match status" value="1"/>
</dbReference>
<keyword evidence="3" id="KW-0699">rRNA-binding</keyword>
<dbReference type="InterPro" id="IPR000640">
    <property type="entry name" value="EFG_V-like"/>
</dbReference>
<dbReference type="InterPro" id="IPR035647">
    <property type="entry name" value="EFG_III/V"/>
</dbReference>
<dbReference type="SUPFAM" id="SSF50447">
    <property type="entry name" value="Translation proteins"/>
    <property type="match status" value="1"/>
</dbReference>
<feature type="binding site" evidence="3">
    <location>
        <begin position="139"/>
        <end position="142"/>
    </location>
    <ligand>
        <name>GTP</name>
        <dbReference type="ChEBI" id="CHEBI:37565"/>
    </ligand>
</feature>
<dbReference type="RefSeq" id="WP_035755457.1">
    <property type="nucleotide sequence ID" value="NZ_JRNH01000012.1"/>
</dbReference>
<keyword evidence="2 3" id="KW-0342">GTP-binding</keyword>
<dbReference type="EC" id="3.6.5.-" evidence="3"/>
<dbReference type="PRINTS" id="PR00315">
    <property type="entry name" value="ELONGATNFCT"/>
</dbReference>
<dbReference type="FunFam" id="2.40.50.250:FF:000001">
    <property type="entry name" value="GTP-binding protein TypA"/>
    <property type="match status" value="1"/>
</dbReference>
<dbReference type="GO" id="GO:0043022">
    <property type="term" value="F:ribosome binding"/>
    <property type="evidence" value="ECO:0007669"/>
    <property type="project" value="UniProtKB-UniRule"/>
</dbReference>
<sequence length="632" mass="69044">MARASREDLRNVAIVAHVDHGKTTLVDAMLRTTGAFASHGEQEDRVMDSGELEREKGITILAKNTTVFYNGPASDGQDVTINVIDTPGHADFGGEVERGLSMVDGVVLLVDSSEGPLPQTRFVLRKTLEARKPVILVVNKTDRPDARIDGVVAETMDLLLGLASDISEEVPDLDIDAILELPVVYASGKAGRASLEQPADGELPNSEDLEPLFETIMKHVPAPSYEDDGVLQAHVTNLDASPFLGRLALLRIHGGTLKKGQNVAWIHQGEQRSVKITELLETRGLERVPAQEAGPGEIVAVAGIENIMIGDTITDPNDPRPLPAIHIDDPAISMTIGINTSPLAGRVKGAKVTARQVKDRLDRELIGNVSLKVLPTERPDAWEVQGRGELALSILVEQMRREGFELTVGKPQVVTREIDGKVHEPMEEITIDTPEDYLGGVTQLLAARKGRMQEMTNHGSGWVRMVFTVPARGLIGFRSTFLTLTHGAGIANTISAGYEPWAGDIEYRNTGSIISDRAGVATPYAMINLQERMTFFVQPTQEVYEGMVVGENSRNEDMEVNITKEKKQTNMRAASADSFEGLTPPRMLTLEESLEFAAEDECVEVTPEAIRIRKVTLNSADRMREARKRAKN</sequence>
<dbReference type="InterPro" id="IPR048876">
    <property type="entry name" value="BipA_C"/>
</dbReference>
<dbReference type="InterPro" id="IPR005225">
    <property type="entry name" value="Small_GTP-bd"/>
</dbReference>
<organism evidence="5 6">
    <name type="scientific">Pseudoglutamicibacter albus DNF00011</name>
    <dbReference type="NCBI Taxonomy" id="1401063"/>
    <lineage>
        <taxon>Bacteria</taxon>
        <taxon>Bacillati</taxon>
        <taxon>Actinomycetota</taxon>
        <taxon>Actinomycetes</taxon>
        <taxon>Micrococcales</taxon>
        <taxon>Micrococcaceae</taxon>
        <taxon>Pseudoglutamicibacter</taxon>
    </lineage>
</organism>
<dbReference type="GO" id="GO:0003924">
    <property type="term" value="F:GTPase activity"/>
    <property type="evidence" value="ECO:0007669"/>
    <property type="project" value="UniProtKB-UniRule"/>
</dbReference>
<evidence type="ECO:0000313" key="6">
    <source>
        <dbReference type="Proteomes" id="UP000053528"/>
    </source>
</evidence>
<dbReference type="InterPro" id="IPR053905">
    <property type="entry name" value="EF-G-like_DII"/>
</dbReference>
<dbReference type="InterPro" id="IPR031157">
    <property type="entry name" value="G_TR_CS"/>
</dbReference>
<evidence type="ECO:0000259" key="4">
    <source>
        <dbReference type="PROSITE" id="PS51722"/>
    </source>
</evidence>
<dbReference type="InterPro" id="IPR000795">
    <property type="entry name" value="T_Tr_GTP-bd_dom"/>
</dbReference>
<dbReference type="InterPro" id="IPR035651">
    <property type="entry name" value="BipA_V"/>
</dbReference>
<dbReference type="PROSITE" id="PS00301">
    <property type="entry name" value="G_TR_1"/>
    <property type="match status" value="1"/>
</dbReference>
<dbReference type="NCBIfam" id="TIGR00231">
    <property type="entry name" value="small_GTP"/>
    <property type="match status" value="1"/>
</dbReference>
<dbReference type="PROSITE" id="PS51722">
    <property type="entry name" value="G_TR_2"/>
    <property type="match status" value="1"/>
</dbReference>
<keyword evidence="3" id="KW-0690">Ribosome biogenesis</keyword>
<dbReference type="Pfam" id="PF22042">
    <property type="entry name" value="EF-G_D2"/>
    <property type="match status" value="1"/>
</dbReference>
<dbReference type="Gene3D" id="2.40.30.10">
    <property type="entry name" value="Translation factors"/>
    <property type="match status" value="1"/>
</dbReference>
<dbReference type="Gene3D" id="3.30.70.240">
    <property type="match status" value="1"/>
</dbReference>
<keyword evidence="1 3" id="KW-0547">Nucleotide-binding</keyword>
<name>A0A095YE02_9MICC</name>
<dbReference type="InterPro" id="IPR027417">
    <property type="entry name" value="P-loop_NTPase"/>
</dbReference>
<dbReference type="PANTHER" id="PTHR42908:SF8">
    <property type="entry name" value="TR-TYPE G DOMAIN-CONTAINING PROTEIN"/>
    <property type="match status" value="1"/>
</dbReference>
<comment type="similarity">
    <text evidence="3">Belongs to the TRAFAC class translation factor GTPase superfamily. Classic translation factor GTPase family. BipA subfamily.</text>
</comment>
<dbReference type="FunFam" id="3.30.70.240:FF:000002">
    <property type="entry name" value="GTP-binding protein TypA"/>
    <property type="match status" value="1"/>
</dbReference>
<reference evidence="5 6" key="1">
    <citation type="submission" date="2014-07" db="EMBL/GenBank/DDBJ databases">
        <authorList>
            <person name="McCorrison J."/>
            <person name="Sanka R."/>
            <person name="Torralba M."/>
            <person name="Gillis M."/>
            <person name="Haft D.H."/>
            <person name="Methe B."/>
            <person name="Sutton G."/>
            <person name="Nelson K.E."/>
        </authorList>
    </citation>
    <scope>NUCLEOTIDE SEQUENCE [LARGE SCALE GENOMIC DNA]</scope>
    <source>
        <strain evidence="5 6">DNF00011</strain>
    </source>
</reference>
<dbReference type="GO" id="GO:1990904">
    <property type="term" value="C:ribonucleoprotein complex"/>
    <property type="evidence" value="ECO:0007669"/>
    <property type="project" value="TreeGrafter"/>
</dbReference>